<dbReference type="GO" id="GO:0009506">
    <property type="term" value="C:plasmodesma"/>
    <property type="evidence" value="ECO:0007669"/>
    <property type="project" value="UniProtKB-SubCell"/>
</dbReference>
<accession>A0A8T0CLZ3</accession>
<evidence type="ECO:0000256" key="9">
    <source>
        <dbReference type="ARBA" id="ARBA00022949"/>
    </source>
</evidence>
<dbReference type="OrthoDB" id="1888914at2759"/>
<comment type="caution">
    <text evidence="16">The sequence shown here is derived from an EMBL/GenBank/DDBJ whole genome shotgun (WGS) entry which is preliminary data.</text>
</comment>
<evidence type="ECO:0000256" key="3">
    <source>
        <dbReference type="ARBA" id="ARBA00022577"/>
    </source>
</evidence>
<keyword evidence="5" id="KW-0732">Signal</keyword>
<dbReference type="PANTHER" id="PTHR32080">
    <property type="entry name" value="ANTIFUNGAL PROTEIN GINKBILOBIN-2-LIKE"/>
    <property type="match status" value="1"/>
</dbReference>
<comment type="similarity">
    <text evidence="14">Belongs to the cysteine-rich repeat secretory protein family. Plasmodesmata-located proteins (PDLD) subfamily.</text>
</comment>
<keyword evidence="7" id="KW-0677">Repeat</keyword>
<comment type="subcellular location">
    <subcellularLocation>
        <location evidence="13">Cell junction</location>
        <location evidence="13">Plasmodesma</location>
    </subcellularLocation>
    <subcellularLocation>
        <location evidence="1">Cell membrane</location>
        <topology evidence="1">Single-pass type I membrane protein</topology>
    </subcellularLocation>
</comment>
<dbReference type="AlphaFoldDB" id="A0A8T0CLZ3"/>
<evidence type="ECO:0000313" key="16">
    <source>
        <dbReference type="EMBL" id="KAF7848593.1"/>
    </source>
</evidence>
<evidence type="ECO:0000256" key="13">
    <source>
        <dbReference type="ARBA" id="ARBA00024184"/>
    </source>
</evidence>
<keyword evidence="9" id="KW-0965">Cell junction</keyword>
<dbReference type="GO" id="GO:0031640">
    <property type="term" value="P:killing of cells of another organism"/>
    <property type="evidence" value="ECO:0007669"/>
    <property type="project" value="UniProtKB-KW"/>
</dbReference>
<keyword evidence="3" id="KW-0295">Fungicide</keyword>
<evidence type="ECO:0000256" key="14">
    <source>
        <dbReference type="ARBA" id="ARBA00038393"/>
    </source>
</evidence>
<dbReference type="PANTHER" id="PTHR32080:SF54">
    <property type="entry name" value="GNK2-HOMOLOGOUS DOMAIN-CONTAINING PROTEIN"/>
    <property type="match status" value="1"/>
</dbReference>
<evidence type="ECO:0000256" key="8">
    <source>
        <dbReference type="ARBA" id="ARBA00022821"/>
    </source>
</evidence>
<dbReference type="PROSITE" id="PS51473">
    <property type="entry name" value="GNK2"/>
    <property type="match status" value="1"/>
</dbReference>
<dbReference type="GO" id="GO:0005886">
    <property type="term" value="C:plasma membrane"/>
    <property type="evidence" value="ECO:0007669"/>
    <property type="project" value="UniProtKB-SubCell"/>
</dbReference>
<keyword evidence="10" id="KW-0044">Antibiotic</keyword>
<keyword evidence="11" id="KW-0465">Mannose-binding</keyword>
<reference evidence="16" key="1">
    <citation type="submission" date="2020-05" db="EMBL/GenBank/DDBJ databases">
        <title>WGS assembly of Corymbia citriodora subspecies variegata.</title>
        <authorList>
            <person name="Barry K."/>
            <person name="Hundley H."/>
            <person name="Shu S."/>
            <person name="Jenkins J."/>
            <person name="Grimwood J."/>
            <person name="Baten A."/>
        </authorList>
    </citation>
    <scope>NUCLEOTIDE SEQUENCE</scope>
    <source>
        <strain evidence="16">CV2-018</strain>
    </source>
</reference>
<feature type="domain" description="Gnk2-homologous" evidence="15">
    <location>
        <begin position="16"/>
        <end position="119"/>
    </location>
</feature>
<dbReference type="EMBL" id="MU090055">
    <property type="protein sequence ID" value="KAF7848593.1"/>
    <property type="molecule type" value="Genomic_DNA"/>
</dbReference>
<gene>
    <name evidence="16" type="ORF">BT93_L1817</name>
</gene>
<dbReference type="GO" id="GO:0042742">
    <property type="term" value="P:defense response to bacterium"/>
    <property type="evidence" value="ECO:0007669"/>
    <property type="project" value="UniProtKB-KW"/>
</dbReference>
<keyword evidence="4" id="KW-0945">Host-virus interaction</keyword>
<dbReference type="GO" id="GO:0005537">
    <property type="term" value="F:D-mannose binding"/>
    <property type="evidence" value="ECO:0007669"/>
    <property type="project" value="UniProtKB-KW"/>
</dbReference>
<keyword evidence="2" id="KW-0929">Antimicrobial</keyword>
<keyword evidence="12" id="KW-1015">Disulfide bond</keyword>
<evidence type="ECO:0000256" key="10">
    <source>
        <dbReference type="ARBA" id="ARBA00023022"/>
    </source>
</evidence>
<evidence type="ECO:0000256" key="6">
    <source>
        <dbReference type="ARBA" id="ARBA00022734"/>
    </source>
</evidence>
<dbReference type="Proteomes" id="UP000806378">
    <property type="component" value="Unassembled WGS sequence"/>
</dbReference>
<name>A0A8T0CLZ3_CORYI</name>
<keyword evidence="8" id="KW-0611">Plant defense</keyword>
<proteinExistence type="inferred from homology"/>
<dbReference type="Pfam" id="PF01657">
    <property type="entry name" value="Stress-antifung"/>
    <property type="match status" value="1"/>
</dbReference>
<evidence type="ECO:0000256" key="12">
    <source>
        <dbReference type="ARBA" id="ARBA00023157"/>
    </source>
</evidence>
<evidence type="ECO:0000256" key="4">
    <source>
        <dbReference type="ARBA" id="ARBA00022581"/>
    </source>
</evidence>
<evidence type="ECO:0000256" key="7">
    <source>
        <dbReference type="ARBA" id="ARBA00022737"/>
    </source>
</evidence>
<organism evidence="16 17">
    <name type="scientific">Corymbia citriodora subsp. variegata</name>
    <dbReference type="NCBI Taxonomy" id="360336"/>
    <lineage>
        <taxon>Eukaryota</taxon>
        <taxon>Viridiplantae</taxon>
        <taxon>Streptophyta</taxon>
        <taxon>Embryophyta</taxon>
        <taxon>Tracheophyta</taxon>
        <taxon>Spermatophyta</taxon>
        <taxon>Magnoliopsida</taxon>
        <taxon>eudicotyledons</taxon>
        <taxon>Gunneridae</taxon>
        <taxon>Pentapetalae</taxon>
        <taxon>rosids</taxon>
        <taxon>malvids</taxon>
        <taxon>Myrtales</taxon>
        <taxon>Myrtaceae</taxon>
        <taxon>Myrtoideae</taxon>
        <taxon>Eucalypteae</taxon>
        <taxon>Corymbia</taxon>
    </lineage>
</organism>
<evidence type="ECO:0000256" key="11">
    <source>
        <dbReference type="ARBA" id="ARBA00023035"/>
    </source>
</evidence>
<dbReference type="Gene3D" id="3.30.430.20">
    <property type="entry name" value="Gnk2 domain, C-X8-C-X2-C motif"/>
    <property type="match status" value="1"/>
</dbReference>
<dbReference type="GO" id="GO:0050832">
    <property type="term" value="P:defense response to fungus"/>
    <property type="evidence" value="ECO:0007669"/>
    <property type="project" value="UniProtKB-KW"/>
</dbReference>
<keyword evidence="6" id="KW-0430">Lectin</keyword>
<dbReference type="Gramene" id="rna-gnl|WGS:JABURB|Cocit.L1817.1">
    <property type="protein sequence ID" value="cds-KAF7848593.1"/>
    <property type="gene ID" value="gene-BT93_L1817"/>
</dbReference>
<protein>
    <recommendedName>
        <fullName evidence="15">Gnk2-homologous domain-containing protein</fullName>
    </recommendedName>
</protein>
<dbReference type="InterPro" id="IPR002902">
    <property type="entry name" value="GNK2"/>
</dbReference>
<evidence type="ECO:0000256" key="1">
    <source>
        <dbReference type="ARBA" id="ARBA00004251"/>
    </source>
</evidence>
<evidence type="ECO:0000259" key="15">
    <source>
        <dbReference type="PROSITE" id="PS51473"/>
    </source>
</evidence>
<dbReference type="InterPro" id="IPR051378">
    <property type="entry name" value="Cell2Cell_Antifungal"/>
</dbReference>
<dbReference type="CDD" id="cd23509">
    <property type="entry name" value="Gnk2-like"/>
    <property type="match status" value="1"/>
</dbReference>
<keyword evidence="17" id="KW-1185">Reference proteome</keyword>
<evidence type="ECO:0000313" key="17">
    <source>
        <dbReference type="Proteomes" id="UP000806378"/>
    </source>
</evidence>
<evidence type="ECO:0000256" key="5">
    <source>
        <dbReference type="ARBA" id="ARBA00022729"/>
    </source>
</evidence>
<evidence type="ECO:0000256" key="2">
    <source>
        <dbReference type="ARBA" id="ARBA00022529"/>
    </source>
</evidence>
<sequence length="121" mass="13287">MGLLAVRTTVSGTLDTTELNKICNGQQYYAYGPYGNTVNAVLDDLSANTATHGYNYYSSSLDSNFQCWGHGACSGVLGQPDCTTCISSARQQLFQECSYAIGAQIQLQDCRVRYEMYSFTE</sequence>
<dbReference type="InterPro" id="IPR038408">
    <property type="entry name" value="GNK2_sf"/>
</dbReference>